<reference evidence="1 2" key="1">
    <citation type="journal article" date="2006" name="Int. J. Syst. Evol. Microbiol.">
        <title>Costertonia aggregata gen. nov., sp. nov., a mesophilic marine bacterium of the family Flavobacteriaceae, isolated from a mature biofilm.</title>
        <authorList>
            <person name="Kwon K.K."/>
            <person name="Lee Y.K."/>
            <person name="Lee H.K."/>
        </authorList>
    </citation>
    <scope>NUCLEOTIDE SEQUENCE [LARGE SCALE GENOMIC DNA]</scope>
    <source>
        <strain evidence="1 2">KCCM 42265</strain>
    </source>
</reference>
<keyword evidence="2" id="KW-1185">Reference proteome</keyword>
<dbReference type="AlphaFoldDB" id="A0A7H9ARF0"/>
<dbReference type="RefSeq" id="WP_179242344.1">
    <property type="nucleotide sequence ID" value="NZ_CP058595.1"/>
</dbReference>
<accession>A0A7H9ARF0</accession>
<dbReference type="KEGG" id="cagg:HYG79_12115"/>
<name>A0A7H9ARF0_9FLAO</name>
<evidence type="ECO:0000313" key="1">
    <source>
        <dbReference type="EMBL" id="QLG46058.1"/>
    </source>
</evidence>
<dbReference type="Proteomes" id="UP000509302">
    <property type="component" value="Chromosome"/>
</dbReference>
<organism evidence="1 2">
    <name type="scientific">Costertonia aggregata</name>
    <dbReference type="NCBI Taxonomy" id="343403"/>
    <lineage>
        <taxon>Bacteria</taxon>
        <taxon>Pseudomonadati</taxon>
        <taxon>Bacteroidota</taxon>
        <taxon>Flavobacteriia</taxon>
        <taxon>Flavobacteriales</taxon>
        <taxon>Flavobacteriaceae</taxon>
        <taxon>Costertonia</taxon>
    </lineage>
</organism>
<dbReference type="EMBL" id="CP058595">
    <property type="protein sequence ID" value="QLG46058.1"/>
    <property type="molecule type" value="Genomic_DNA"/>
</dbReference>
<proteinExistence type="predicted"/>
<gene>
    <name evidence="1" type="ORF">HYG79_12115</name>
</gene>
<evidence type="ECO:0000313" key="2">
    <source>
        <dbReference type="Proteomes" id="UP000509302"/>
    </source>
</evidence>
<dbReference type="InterPro" id="IPR046558">
    <property type="entry name" value="DUF6712"/>
</dbReference>
<protein>
    <submittedName>
        <fullName evidence="1">Uncharacterized protein</fullName>
    </submittedName>
</protein>
<dbReference type="Pfam" id="PF20459">
    <property type="entry name" value="DUF6712"/>
    <property type="match status" value="1"/>
</dbReference>
<sequence>MTTILISASDLTKRTPMAGNIDPNKYTYCIREAQIFVIEPILGTKLYKKIVADYEANTLTGDYLELMENYVKPILIYTVSAEFILVHSYNVQNGGIFKNSPENSEPVNKSEVDFLVQKQHNKADAYIERMKKFLSSIELPEYNTVQENNYDTYPDKTLDFTGGWKLGSYSKGNDFLKPNER</sequence>